<evidence type="ECO:0000256" key="1">
    <source>
        <dbReference type="SAM" id="Phobius"/>
    </source>
</evidence>
<comment type="caution">
    <text evidence="2">The sequence shown here is derived from an EMBL/GenBank/DDBJ whole genome shotgun (WGS) entry which is preliminary data.</text>
</comment>
<proteinExistence type="predicted"/>
<dbReference type="PANTHER" id="PTHR32063:SF4">
    <property type="entry name" value="SLR6043 PROTEIN"/>
    <property type="match status" value="1"/>
</dbReference>
<dbReference type="Gene3D" id="3.30.70.1440">
    <property type="entry name" value="Multidrug efflux transporter AcrB pore domain"/>
    <property type="match status" value="1"/>
</dbReference>
<feature type="transmembrane region" description="Helical" evidence="1">
    <location>
        <begin position="483"/>
        <end position="509"/>
    </location>
</feature>
<feature type="transmembrane region" description="Helical" evidence="1">
    <location>
        <begin position="1002"/>
        <end position="1026"/>
    </location>
</feature>
<dbReference type="PANTHER" id="PTHR32063">
    <property type="match status" value="1"/>
</dbReference>
<feature type="transmembrane region" description="Helical" evidence="1">
    <location>
        <begin position="871"/>
        <end position="890"/>
    </location>
</feature>
<keyword evidence="1" id="KW-1133">Transmembrane helix</keyword>
<feature type="transmembrane region" description="Helical" evidence="1">
    <location>
        <begin position="454"/>
        <end position="471"/>
    </location>
</feature>
<dbReference type="RefSeq" id="WP_191842188.1">
    <property type="nucleotide sequence ID" value="NZ_BAAALB010000004.1"/>
</dbReference>
<dbReference type="Gene3D" id="3.30.70.1430">
    <property type="entry name" value="Multidrug efflux transporter AcrB pore domain"/>
    <property type="match status" value="2"/>
</dbReference>
<dbReference type="SUPFAM" id="SSF82693">
    <property type="entry name" value="Multidrug efflux transporter AcrB pore domain, PN1, PN2, PC1 and PC2 subdomains"/>
    <property type="match status" value="2"/>
</dbReference>
<evidence type="ECO:0000313" key="3">
    <source>
        <dbReference type="Proteomes" id="UP000619293"/>
    </source>
</evidence>
<feature type="transmembrane region" description="Helical" evidence="1">
    <location>
        <begin position="348"/>
        <end position="367"/>
    </location>
</feature>
<dbReference type="Gene3D" id="1.20.1640.10">
    <property type="entry name" value="Multidrug efflux transporter AcrB transmembrane domain"/>
    <property type="match status" value="2"/>
</dbReference>
<keyword evidence="1" id="KW-0812">Transmembrane</keyword>
<name>A0A8J3JU09_9ACTN</name>
<feature type="transmembrane region" description="Helical" evidence="1">
    <location>
        <begin position="897"/>
        <end position="916"/>
    </location>
</feature>
<reference evidence="2 3" key="1">
    <citation type="submission" date="2021-01" db="EMBL/GenBank/DDBJ databases">
        <title>Whole genome shotgun sequence of Catellatospora chokoriensis NBRC 107358.</title>
        <authorList>
            <person name="Komaki H."/>
            <person name="Tamura T."/>
        </authorList>
    </citation>
    <scope>NUCLEOTIDE SEQUENCE [LARGE SCALE GENOMIC DNA]</scope>
    <source>
        <strain evidence="2 3">NBRC 107358</strain>
    </source>
</reference>
<feature type="transmembrane region" description="Helical" evidence="1">
    <location>
        <begin position="374"/>
        <end position="393"/>
    </location>
</feature>
<sequence length="1046" mass="111189">MIRWIVGTSLKFRLLILPLAAALLVLGAVRLKSAPVDVLPEFSAPRVEVQTEALGLSAEEVEQLITVPLESDLLNGVAWLDHINSESVPGLSSVELIFEPGTDVYRARQMVQERLTQAGALPNVSSPPVMLQPLSSTNRVMMVGLTSEDVPLTEMSVLARWVIKPRLIGVPGVANVAVWGNRERQLQVQVDPAKLQQNDVTLNQVIATTGNALWVSPLTFLEASTPGTGGFIDTPNQRLSIQHILPIRTPQDLSQVTIESQEGDKRLRLGDVATVVEDHQPLIGDALVESGPGLMLVIEKLPGANTMQVTKDVQAALSAMKPGLTGIDMNTNVYQPAAFIDQALDSSALVALLGLLLLALVLALCFWEWRTTLTAFLAVVVSVALAWVVLSFAGYGVNLMLLAGLVLGVVFAIADAVGDVRHIAGRLRERRLSGSEEPVGRAVFNAALEVRKPMAYATVIALVAAAPVLLLPELTGLFFRPLALGFIAVVLASTVVALTFIPAMSLVLLRNAALERHSSPLLRTARGWYPKSLSPVLRTPAIAYGLAGLVALGGVLALAQPLAQTLMPALRERSLLVHWDTTPGTSGIEMTRITEKVSKDLQAVPGVRAVGAHLGRAITSDQVVNVNSGELWVNIDPAADYGATRAAIASLVKSYPGLDTDVVTYPEERITQLLGGDEEAVVVRVYGQDLDVLRSKAAEVQQMLGSVDGVVNPTADLPVEEPTVRVKVDLAKAQQANIKPGDVRRAAAAMLSGIQVGNLFEDQKVFEVVVWGAPAVRNSLSSIQDLRINTPSGQQIRLGDVADVSIAPSPTVIERDSVFRYVDVSAGIKGRDYRAVVGDVESKLGAIPFPLEHHAELLGAYEHQQENQNRLLLVGVAALIAIFLLMQAAIGSWKLTALVFLALPVAMAGGLVAGLISGLSAITTLVALVAVAAITARFVLQMVGHLQALERQGGEPFGPGLVTRAAREQAGSILVTAVCTFALLLPLLLLGGRAGMELLRPIVLVVLGGLVLAVLLSLFAVPPLYLRFGAGSQREDLALHADPRLG</sequence>
<keyword evidence="3" id="KW-1185">Reference proteome</keyword>
<dbReference type="SUPFAM" id="SSF82866">
    <property type="entry name" value="Multidrug efflux transporter AcrB transmembrane domain"/>
    <property type="match status" value="2"/>
</dbReference>
<dbReference type="GO" id="GO:0042910">
    <property type="term" value="F:xenobiotic transmembrane transporter activity"/>
    <property type="evidence" value="ECO:0007669"/>
    <property type="project" value="TreeGrafter"/>
</dbReference>
<dbReference type="AlphaFoldDB" id="A0A8J3JU09"/>
<dbReference type="Gene3D" id="3.30.2090.10">
    <property type="entry name" value="Multidrug efflux transporter AcrB TolC docking domain, DN and DC subdomains"/>
    <property type="match status" value="2"/>
</dbReference>
<organism evidence="2 3">
    <name type="scientific">Catellatospora chokoriensis</name>
    <dbReference type="NCBI Taxonomy" id="310353"/>
    <lineage>
        <taxon>Bacteria</taxon>
        <taxon>Bacillati</taxon>
        <taxon>Actinomycetota</taxon>
        <taxon>Actinomycetes</taxon>
        <taxon>Micromonosporales</taxon>
        <taxon>Micromonosporaceae</taxon>
        <taxon>Catellatospora</taxon>
    </lineage>
</organism>
<accession>A0A8J3JU09</accession>
<dbReference type="GO" id="GO:0005886">
    <property type="term" value="C:plasma membrane"/>
    <property type="evidence" value="ECO:0007669"/>
    <property type="project" value="TreeGrafter"/>
</dbReference>
<evidence type="ECO:0000313" key="2">
    <source>
        <dbReference type="EMBL" id="GIF86857.1"/>
    </source>
</evidence>
<gene>
    <name evidence="2" type="ORF">Cch02nite_03010</name>
</gene>
<dbReference type="InterPro" id="IPR027463">
    <property type="entry name" value="AcrB_DN_DC_subdom"/>
</dbReference>
<keyword evidence="1" id="KW-0472">Membrane</keyword>
<protein>
    <submittedName>
        <fullName evidence="2">Cation transporter</fullName>
    </submittedName>
</protein>
<dbReference type="PRINTS" id="PR00702">
    <property type="entry name" value="ACRIFLAVINRP"/>
</dbReference>
<dbReference type="Pfam" id="PF00873">
    <property type="entry name" value="ACR_tran"/>
    <property type="match status" value="1"/>
</dbReference>
<feature type="transmembrane region" description="Helical" evidence="1">
    <location>
        <begin position="970"/>
        <end position="990"/>
    </location>
</feature>
<feature type="transmembrane region" description="Helical" evidence="1">
    <location>
        <begin position="399"/>
        <end position="418"/>
    </location>
</feature>
<dbReference type="Proteomes" id="UP000619293">
    <property type="component" value="Unassembled WGS sequence"/>
</dbReference>
<feature type="transmembrane region" description="Helical" evidence="1">
    <location>
        <begin position="922"/>
        <end position="940"/>
    </location>
</feature>
<dbReference type="SUPFAM" id="SSF82714">
    <property type="entry name" value="Multidrug efflux transporter AcrB TolC docking domain, DN and DC subdomains"/>
    <property type="match status" value="2"/>
</dbReference>
<dbReference type="Gene3D" id="3.30.70.1320">
    <property type="entry name" value="Multidrug efflux transporter AcrB pore domain like"/>
    <property type="match status" value="1"/>
</dbReference>
<feature type="transmembrane region" description="Helical" evidence="1">
    <location>
        <begin position="541"/>
        <end position="563"/>
    </location>
</feature>
<dbReference type="EMBL" id="BONG01000001">
    <property type="protein sequence ID" value="GIF86857.1"/>
    <property type="molecule type" value="Genomic_DNA"/>
</dbReference>
<dbReference type="InterPro" id="IPR001036">
    <property type="entry name" value="Acrflvin-R"/>
</dbReference>